<evidence type="ECO:0000256" key="13">
    <source>
        <dbReference type="ARBA" id="ARBA00022840"/>
    </source>
</evidence>
<evidence type="ECO:0000256" key="5">
    <source>
        <dbReference type="ARBA" id="ARBA00022475"/>
    </source>
</evidence>
<evidence type="ECO:0000259" key="19">
    <source>
        <dbReference type="PROSITE" id="PS50011"/>
    </source>
</evidence>
<feature type="region of interest" description="Disordered" evidence="17">
    <location>
        <begin position="184"/>
        <end position="367"/>
    </location>
</feature>
<dbReference type="Gene3D" id="2.60.120.200">
    <property type="match status" value="1"/>
</dbReference>
<dbReference type="GO" id="GO:0005524">
    <property type="term" value="F:ATP binding"/>
    <property type="evidence" value="ECO:0007669"/>
    <property type="project" value="UniProtKB-KW"/>
</dbReference>
<proteinExistence type="inferred from homology"/>
<evidence type="ECO:0000256" key="1">
    <source>
        <dbReference type="ARBA" id="ARBA00004251"/>
    </source>
</evidence>
<dbReference type="SUPFAM" id="SSF49899">
    <property type="entry name" value="Concanavalin A-like lectins/glucanases"/>
    <property type="match status" value="1"/>
</dbReference>
<dbReference type="PROSITE" id="PS00108">
    <property type="entry name" value="PROTEIN_KINASE_ST"/>
    <property type="match status" value="1"/>
</dbReference>
<keyword evidence="12" id="KW-0418">Kinase</keyword>
<evidence type="ECO:0000256" key="6">
    <source>
        <dbReference type="ARBA" id="ARBA00022527"/>
    </source>
</evidence>
<evidence type="ECO:0000256" key="8">
    <source>
        <dbReference type="ARBA" id="ARBA00022692"/>
    </source>
</evidence>
<keyword evidence="14" id="KW-1133">Transmembrane helix</keyword>
<dbReference type="InterPro" id="IPR000719">
    <property type="entry name" value="Prot_kinase_dom"/>
</dbReference>
<keyword evidence="11" id="KW-0547">Nucleotide-binding</keyword>
<feature type="chain" id="PRO_5029748856" description="non-specific serine/threonine protein kinase" evidence="18">
    <location>
        <begin position="31"/>
        <end position="645"/>
    </location>
</feature>
<protein>
    <recommendedName>
        <fullName evidence="4">non-specific serine/threonine protein kinase</fullName>
        <ecNumber evidence="4">2.7.11.1</ecNumber>
    </recommendedName>
</protein>
<keyword evidence="5" id="KW-1003">Cell membrane</keyword>
<evidence type="ECO:0000256" key="7">
    <source>
        <dbReference type="ARBA" id="ARBA00022679"/>
    </source>
</evidence>
<dbReference type="EMBL" id="LR743588">
    <property type="protein sequence ID" value="CAA2615013.1"/>
    <property type="molecule type" value="Genomic_DNA"/>
</dbReference>
<evidence type="ECO:0000256" key="4">
    <source>
        <dbReference type="ARBA" id="ARBA00012513"/>
    </source>
</evidence>
<dbReference type="Pfam" id="PF00069">
    <property type="entry name" value="Pkinase"/>
    <property type="match status" value="1"/>
</dbReference>
<keyword evidence="13" id="KW-0067">ATP-binding</keyword>
<sequence>MSPEGLRRGFLLYWLTFLPLLALYSGQVWSAAAAEQTGGATRFDFGMLSLTNLKLLGDAHLNKGSIQLSPDLPVPNSGAGRALYARPVRFRHEATRLPSPSRPSSPSPSLTSTRPPSAAASPSCSPPTTAAWATPAASSGSSTAAPSRSRTAPSSWRVLWLHSGSTEVHSIEWWSFAAAGSPASSAEFSPATAPPPPDSPAPPPNAVSLQSLCPWQRRARNSRRRRRLPAKAMVSADRARRLSQGWPPAGPSSSRSAQGCWCGPTPGSSSPCRNPTIWRRRSSEPPRVRLQRAELRHPRIRPGEDHRPRGLRHGLQGHHPGDGGHGGRQEVHKQRRRQRQAGESRVPIRALHHRRPPPPEPRQAAGLVPREGEILLVYDYMPNGSLDKALYEPRSSGEVLSWRHRRRILTGIASALAYLHRECERQVIHRDVKSSNVMLDEDLQARLGDFGLARQVEHDKTPEATVTAGTMGYLAPEYLLTGRATEKTDVFSFGVVVLEVACGRRPIENRASGGGAAAGTAVGSNLVEWVWGLHAEGRLPAAADGRLAGEFDEGEMRKVLLVGLACAHPDQAVRPTMRSAVQMLSGETEPPFLPGSKPSMSFGSTSHHLLLSLQDSVSDCNMMTALSTSSSSSSVSATLMIPRGP</sequence>
<feature type="compositionally biased region" description="Basic residues" evidence="17">
    <location>
        <begin position="217"/>
        <end position="229"/>
    </location>
</feature>
<reference evidence="20 21" key="1">
    <citation type="submission" date="2019-12" db="EMBL/GenBank/DDBJ databases">
        <authorList>
            <person name="Scholz U."/>
            <person name="Mascher M."/>
            <person name="Fiebig A."/>
        </authorList>
    </citation>
    <scope>NUCLEOTIDE SEQUENCE</scope>
</reference>
<feature type="compositionally biased region" description="Pro residues" evidence="17">
    <location>
        <begin position="192"/>
        <end position="205"/>
    </location>
</feature>
<evidence type="ECO:0000256" key="12">
    <source>
        <dbReference type="ARBA" id="ARBA00022777"/>
    </source>
</evidence>
<dbReference type="EC" id="2.7.11.1" evidence="4"/>
<keyword evidence="6" id="KW-0723">Serine/threonine-protein kinase</keyword>
<feature type="region of interest" description="Disordered" evidence="17">
    <location>
        <begin position="94"/>
        <end position="152"/>
    </location>
</feature>
<keyword evidence="10" id="KW-0430">Lectin</keyword>
<feature type="signal peptide" evidence="18">
    <location>
        <begin position="1"/>
        <end position="30"/>
    </location>
</feature>
<dbReference type="InterPro" id="IPR011009">
    <property type="entry name" value="Kinase-like_dom_sf"/>
</dbReference>
<dbReference type="SUPFAM" id="SSF56112">
    <property type="entry name" value="Protein kinase-like (PK-like)"/>
    <property type="match status" value="1"/>
</dbReference>
<feature type="compositionally biased region" description="Basic and acidic residues" evidence="17">
    <location>
        <begin position="281"/>
        <end position="308"/>
    </location>
</feature>
<dbReference type="InterPro" id="IPR050528">
    <property type="entry name" value="L-type_Lectin-RKs"/>
</dbReference>
<dbReference type="InterPro" id="IPR013320">
    <property type="entry name" value="ConA-like_dom_sf"/>
</dbReference>
<dbReference type="AlphaFoldDB" id="A0A7I8IAN9"/>
<comment type="subcellular location">
    <subcellularLocation>
        <location evidence="1">Cell membrane</location>
        <topology evidence="1">Single-pass type I membrane protein</topology>
    </subcellularLocation>
</comment>
<evidence type="ECO:0000256" key="15">
    <source>
        <dbReference type="ARBA" id="ARBA00023136"/>
    </source>
</evidence>
<comment type="similarity">
    <text evidence="2">In the N-terminal section; belongs to the leguminous lectin family.</text>
</comment>
<evidence type="ECO:0000256" key="11">
    <source>
        <dbReference type="ARBA" id="ARBA00022741"/>
    </source>
</evidence>
<dbReference type="PANTHER" id="PTHR27007">
    <property type="match status" value="1"/>
</dbReference>
<comment type="similarity">
    <text evidence="3">In the C-terminal section; belongs to the protein kinase superfamily. Ser/Thr protein kinase family.</text>
</comment>
<dbReference type="InterPro" id="IPR008271">
    <property type="entry name" value="Ser/Thr_kinase_AS"/>
</dbReference>
<accession>A0A7I8IAN9</accession>
<evidence type="ECO:0000256" key="3">
    <source>
        <dbReference type="ARBA" id="ARBA00010217"/>
    </source>
</evidence>
<evidence type="ECO:0000256" key="14">
    <source>
        <dbReference type="ARBA" id="ARBA00022989"/>
    </source>
</evidence>
<evidence type="ECO:0000313" key="21">
    <source>
        <dbReference type="Proteomes" id="UP001189122"/>
    </source>
</evidence>
<evidence type="ECO:0000256" key="16">
    <source>
        <dbReference type="ARBA" id="ARBA00023180"/>
    </source>
</evidence>
<dbReference type="FunFam" id="1.10.510.10:FF:000342">
    <property type="entry name" value="L-type lectin-domain containing receptor kinase VIII.1"/>
    <property type="match status" value="1"/>
</dbReference>
<evidence type="ECO:0000256" key="9">
    <source>
        <dbReference type="ARBA" id="ARBA00022729"/>
    </source>
</evidence>
<dbReference type="GO" id="GO:0004674">
    <property type="term" value="F:protein serine/threonine kinase activity"/>
    <property type="evidence" value="ECO:0007669"/>
    <property type="project" value="UniProtKB-KW"/>
</dbReference>
<dbReference type="PROSITE" id="PS50011">
    <property type="entry name" value="PROTEIN_KINASE_DOM"/>
    <property type="match status" value="1"/>
</dbReference>
<dbReference type="SMART" id="SM00220">
    <property type="entry name" value="S_TKc"/>
    <property type="match status" value="1"/>
</dbReference>
<keyword evidence="15" id="KW-0472">Membrane</keyword>
<keyword evidence="8" id="KW-0812">Transmembrane</keyword>
<dbReference type="EMBL" id="CACRZD030000001">
    <property type="protein sequence ID" value="CAA6654786.1"/>
    <property type="molecule type" value="Genomic_DNA"/>
</dbReference>
<organism evidence="20">
    <name type="scientific">Spirodela intermedia</name>
    <name type="common">Intermediate duckweed</name>
    <dbReference type="NCBI Taxonomy" id="51605"/>
    <lineage>
        <taxon>Eukaryota</taxon>
        <taxon>Viridiplantae</taxon>
        <taxon>Streptophyta</taxon>
        <taxon>Embryophyta</taxon>
        <taxon>Tracheophyta</taxon>
        <taxon>Spermatophyta</taxon>
        <taxon>Magnoliopsida</taxon>
        <taxon>Liliopsida</taxon>
        <taxon>Araceae</taxon>
        <taxon>Lemnoideae</taxon>
        <taxon>Spirodela</taxon>
    </lineage>
</organism>
<evidence type="ECO:0000313" key="20">
    <source>
        <dbReference type="EMBL" id="CAA2615013.1"/>
    </source>
</evidence>
<name>A0A7I8IAN9_SPIIN</name>
<keyword evidence="16" id="KW-0325">Glycoprotein</keyword>
<keyword evidence="21" id="KW-1185">Reference proteome</keyword>
<evidence type="ECO:0000256" key="17">
    <source>
        <dbReference type="SAM" id="MobiDB-lite"/>
    </source>
</evidence>
<feature type="domain" description="Protein kinase" evidence="19">
    <location>
        <begin position="294"/>
        <end position="593"/>
    </location>
</feature>
<evidence type="ECO:0000256" key="2">
    <source>
        <dbReference type="ARBA" id="ARBA00008536"/>
    </source>
</evidence>
<dbReference type="Proteomes" id="UP001189122">
    <property type="component" value="Unassembled WGS sequence"/>
</dbReference>
<evidence type="ECO:0000256" key="18">
    <source>
        <dbReference type="SAM" id="SignalP"/>
    </source>
</evidence>
<keyword evidence="7" id="KW-0808">Transferase</keyword>
<dbReference type="GO" id="GO:0030246">
    <property type="term" value="F:carbohydrate binding"/>
    <property type="evidence" value="ECO:0007669"/>
    <property type="project" value="UniProtKB-KW"/>
</dbReference>
<evidence type="ECO:0000256" key="10">
    <source>
        <dbReference type="ARBA" id="ARBA00022734"/>
    </source>
</evidence>
<dbReference type="Gene3D" id="1.10.510.10">
    <property type="entry name" value="Transferase(Phosphotransferase) domain 1"/>
    <property type="match status" value="1"/>
</dbReference>
<feature type="compositionally biased region" description="Low complexity" evidence="17">
    <location>
        <begin position="107"/>
        <end position="152"/>
    </location>
</feature>
<dbReference type="GO" id="GO:0005886">
    <property type="term" value="C:plasma membrane"/>
    <property type="evidence" value="ECO:0007669"/>
    <property type="project" value="UniProtKB-SubCell"/>
</dbReference>
<keyword evidence="9 18" id="KW-0732">Signal</keyword>
<gene>
    <name evidence="20" type="ORF">SI7747_01001376</name>
</gene>
<feature type="compositionally biased region" description="Basic and acidic residues" evidence="17">
    <location>
        <begin position="319"/>
        <end position="332"/>
    </location>
</feature>